<dbReference type="EMBL" id="ASWH01000001">
    <property type="protein sequence ID" value="EOW81322.1"/>
    <property type="molecule type" value="Genomic_DNA"/>
</dbReference>
<sequence length="75" mass="9049">MESLFERAEGMAQEKYRQTFDYATRNIGVAFRNVLRENKLPEPQYKETKLNENYLEEMISYMEIIHQKDLKEVAE</sequence>
<evidence type="ECO:0000313" key="3">
    <source>
        <dbReference type="Proteomes" id="UP000013750"/>
    </source>
</evidence>
<dbReference type="PATRIC" id="fig|1158614.3.peg.3329"/>
<dbReference type="RefSeq" id="WP_010781700.1">
    <property type="nucleotide sequence ID" value="NZ_ASWH01000001.1"/>
</dbReference>
<dbReference type="OrthoDB" id="9958357at2"/>
<gene>
    <name evidence="2" type="ORF">I592_00607</name>
    <name evidence="1" type="ORF">UKC_03355</name>
</gene>
<dbReference type="Proteomes" id="UP000013750">
    <property type="component" value="Unassembled WGS sequence"/>
</dbReference>
<reference evidence="1 3" key="1">
    <citation type="submission" date="2013-02" db="EMBL/GenBank/DDBJ databases">
        <title>The Genome Sequence of Enterococcus gilvus ATCC BAA-350.</title>
        <authorList>
            <consortium name="The Broad Institute Genome Sequencing Platform"/>
            <consortium name="The Broad Institute Genome Sequencing Center for Infectious Disease"/>
            <person name="Earl A.M."/>
            <person name="Gilmore M.S."/>
            <person name="Lebreton F."/>
            <person name="Walker B."/>
            <person name="Young S.K."/>
            <person name="Zeng Q."/>
            <person name="Gargeya S."/>
            <person name="Fitzgerald M."/>
            <person name="Haas B."/>
            <person name="Abouelleil A."/>
            <person name="Alvarado L."/>
            <person name="Arachchi H.M."/>
            <person name="Berlin A.M."/>
            <person name="Chapman S.B."/>
            <person name="Dewar J."/>
            <person name="Goldberg J."/>
            <person name="Griggs A."/>
            <person name="Gujja S."/>
            <person name="Hansen M."/>
            <person name="Howarth C."/>
            <person name="Imamovic A."/>
            <person name="Larimer J."/>
            <person name="McCowan C."/>
            <person name="Murphy C."/>
            <person name="Neiman D."/>
            <person name="Pearson M."/>
            <person name="Priest M."/>
            <person name="Roberts A."/>
            <person name="Saif S."/>
            <person name="Shea T."/>
            <person name="Sisk P."/>
            <person name="Sykes S."/>
            <person name="Wortman J."/>
            <person name="Nusbaum C."/>
            <person name="Birren B."/>
        </authorList>
    </citation>
    <scope>NUCLEOTIDE SEQUENCE [LARGE SCALE GENOMIC DNA]</scope>
    <source>
        <strain evidence="1 3">ATCC BAA-350</strain>
    </source>
</reference>
<dbReference type="AlphaFoldDB" id="R2XFN8"/>
<accession>R2XFN8</accession>
<dbReference type="Proteomes" id="UP000014160">
    <property type="component" value="Unassembled WGS sequence"/>
</dbReference>
<keyword evidence="4" id="KW-1185">Reference proteome</keyword>
<reference evidence="2 4" key="2">
    <citation type="submission" date="2013-03" db="EMBL/GenBank/DDBJ databases">
        <title>The Genome Sequence of Enterococcus gilvus ATCC BAA-350 (PacBio/Illumina hybrid assembly).</title>
        <authorList>
            <consortium name="The Broad Institute Genomics Platform"/>
            <consortium name="The Broad Institute Genome Sequencing Center for Infectious Disease"/>
            <person name="Earl A."/>
            <person name="Russ C."/>
            <person name="Gilmore M."/>
            <person name="Surin D."/>
            <person name="Walker B."/>
            <person name="Young S."/>
            <person name="Zeng Q."/>
            <person name="Gargeya S."/>
            <person name="Fitzgerald M."/>
            <person name="Haas B."/>
            <person name="Abouelleil A."/>
            <person name="Allen A.W."/>
            <person name="Alvarado L."/>
            <person name="Arachchi H.M."/>
            <person name="Berlin A.M."/>
            <person name="Chapman S.B."/>
            <person name="Gainer-Dewar J."/>
            <person name="Goldberg J."/>
            <person name="Griggs A."/>
            <person name="Gujja S."/>
            <person name="Hansen M."/>
            <person name="Howarth C."/>
            <person name="Imamovic A."/>
            <person name="Ireland A."/>
            <person name="Larimer J."/>
            <person name="McCowan C."/>
            <person name="Murphy C."/>
            <person name="Pearson M."/>
            <person name="Poon T.W."/>
            <person name="Priest M."/>
            <person name="Roberts A."/>
            <person name="Saif S."/>
            <person name="Shea T."/>
            <person name="Sisk P."/>
            <person name="Sykes S."/>
            <person name="Wortman J."/>
            <person name="Nusbaum C."/>
            <person name="Birren B."/>
        </authorList>
    </citation>
    <scope>NUCLEOTIDE SEQUENCE [LARGE SCALE GENOMIC DNA]</scope>
    <source>
        <strain evidence="2 4">ATCC BAA-350</strain>
    </source>
</reference>
<comment type="caution">
    <text evidence="1">The sequence shown here is derived from an EMBL/GenBank/DDBJ whole genome shotgun (WGS) entry which is preliminary data.</text>
</comment>
<protein>
    <submittedName>
        <fullName evidence="1">Uncharacterized protein</fullName>
    </submittedName>
</protein>
<proteinExistence type="predicted"/>
<dbReference type="EMBL" id="AJDQ01000012">
    <property type="protein sequence ID" value="EOI53403.1"/>
    <property type="molecule type" value="Genomic_DNA"/>
</dbReference>
<organism evidence="1 3">
    <name type="scientific">Enterococcus gilvus ATCC BAA-350</name>
    <dbReference type="NCBI Taxonomy" id="1158614"/>
    <lineage>
        <taxon>Bacteria</taxon>
        <taxon>Bacillati</taxon>
        <taxon>Bacillota</taxon>
        <taxon>Bacilli</taxon>
        <taxon>Lactobacillales</taxon>
        <taxon>Enterococcaceae</taxon>
        <taxon>Enterococcus</taxon>
    </lineage>
</organism>
<evidence type="ECO:0000313" key="2">
    <source>
        <dbReference type="EMBL" id="EOW81322.1"/>
    </source>
</evidence>
<dbReference type="eggNOG" id="ENOG50306RV">
    <property type="taxonomic scope" value="Bacteria"/>
</dbReference>
<evidence type="ECO:0000313" key="4">
    <source>
        <dbReference type="Proteomes" id="UP000014160"/>
    </source>
</evidence>
<dbReference type="HOGENOM" id="CLU_2478566_0_0_9"/>
<evidence type="ECO:0000313" key="1">
    <source>
        <dbReference type="EMBL" id="EOI53403.1"/>
    </source>
</evidence>
<name>R2XFN8_9ENTE</name>